<organism evidence="2 3">
    <name type="scientific">Paraburkholderia phenazinium</name>
    <dbReference type="NCBI Taxonomy" id="60549"/>
    <lineage>
        <taxon>Bacteria</taxon>
        <taxon>Pseudomonadati</taxon>
        <taxon>Pseudomonadota</taxon>
        <taxon>Betaproteobacteria</taxon>
        <taxon>Burkholderiales</taxon>
        <taxon>Burkholderiaceae</taxon>
        <taxon>Paraburkholderia</taxon>
    </lineage>
</organism>
<evidence type="ECO:0000313" key="3">
    <source>
        <dbReference type="Proteomes" id="UP000199706"/>
    </source>
</evidence>
<evidence type="ECO:0000256" key="1">
    <source>
        <dbReference type="SAM" id="MobiDB-lite"/>
    </source>
</evidence>
<name>A0A1G7UBI9_9BURK</name>
<protein>
    <recommendedName>
        <fullName evidence="4">DUF2934 family protein</fullName>
    </recommendedName>
</protein>
<evidence type="ECO:0000313" key="2">
    <source>
        <dbReference type="EMBL" id="SDG44942.1"/>
    </source>
</evidence>
<proteinExistence type="predicted"/>
<dbReference type="InterPro" id="IPR021327">
    <property type="entry name" value="DUF2934"/>
</dbReference>
<dbReference type="Proteomes" id="UP000199706">
    <property type="component" value="Unassembled WGS sequence"/>
</dbReference>
<gene>
    <name evidence="2" type="ORF">SAMN05216466_103393</name>
</gene>
<sequence length="97" mass="11126">MAQDQQQYPGIEAASEQPNEQPNEKPNAESREEVSTEEKIRTRAYYLWERATDPKGHPDEYWEQARAEIEKEAPQQDSKDGKSKKGVLPTPTAKEKP</sequence>
<dbReference type="EMBL" id="FNCJ01000003">
    <property type="protein sequence ID" value="SDG44942.1"/>
    <property type="molecule type" value="Genomic_DNA"/>
</dbReference>
<dbReference type="AlphaFoldDB" id="A0A1G7UBI9"/>
<feature type="compositionally biased region" description="Basic and acidic residues" evidence="1">
    <location>
        <begin position="50"/>
        <end position="83"/>
    </location>
</feature>
<dbReference type="OrthoDB" id="8909820at2"/>
<reference evidence="2 3" key="1">
    <citation type="submission" date="2016-10" db="EMBL/GenBank/DDBJ databases">
        <authorList>
            <person name="de Groot N.N."/>
        </authorList>
    </citation>
    <scope>NUCLEOTIDE SEQUENCE [LARGE SCALE GENOMIC DNA]</scope>
    <source>
        <strain evidence="2 3">LMG 2247</strain>
    </source>
</reference>
<feature type="region of interest" description="Disordered" evidence="1">
    <location>
        <begin position="1"/>
        <end position="97"/>
    </location>
</feature>
<dbReference type="RefSeq" id="WP_090683592.1">
    <property type="nucleotide sequence ID" value="NZ_CADERL010000005.1"/>
</dbReference>
<accession>A0A1G7UBI9</accession>
<evidence type="ECO:0008006" key="4">
    <source>
        <dbReference type="Google" id="ProtNLM"/>
    </source>
</evidence>
<feature type="compositionally biased region" description="Basic and acidic residues" evidence="1">
    <location>
        <begin position="22"/>
        <end position="41"/>
    </location>
</feature>
<dbReference type="Pfam" id="PF11154">
    <property type="entry name" value="DUF2934"/>
    <property type="match status" value="1"/>
</dbReference>